<reference evidence="1" key="1">
    <citation type="submission" date="2021-05" db="EMBL/GenBank/DDBJ databases">
        <authorList>
            <person name="Pietrasiak N."/>
            <person name="Ward R."/>
            <person name="Stajich J.E."/>
            <person name="Kurbessoian T."/>
        </authorList>
    </citation>
    <scope>NUCLEOTIDE SEQUENCE</scope>
    <source>
        <strain evidence="1">CPER-KK1</strain>
    </source>
</reference>
<gene>
    <name evidence="1" type="ORF">KME25_30650</name>
</gene>
<dbReference type="Proteomes" id="UP000753908">
    <property type="component" value="Unassembled WGS sequence"/>
</dbReference>
<dbReference type="EMBL" id="JAHHIF010000070">
    <property type="protein sequence ID" value="MBW4548732.1"/>
    <property type="molecule type" value="Genomic_DNA"/>
</dbReference>
<dbReference type="AlphaFoldDB" id="A0A951PTL3"/>
<accession>A0A951PTL3</accession>
<sequence length="93" mass="10212">MANQTRIVLDQDDRPKAEQILEATGIKTFSQLFSIFLINYGDHLVSALKGTPSPVPPPVTIPPQAQTQAPKQLPTIKPSVAPVQVQQFRSMSF</sequence>
<organism evidence="1 2">
    <name type="scientific">Symplocastrum torsivum CPER-KK1</name>
    <dbReference type="NCBI Taxonomy" id="450513"/>
    <lineage>
        <taxon>Bacteria</taxon>
        <taxon>Bacillati</taxon>
        <taxon>Cyanobacteriota</taxon>
        <taxon>Cyanophyceae</taxon>
        <taxon>Oscillatoriophycideae</taxon>
        <taxon>Oscillatoriales</taxon>
        <taxon>Microcoleaceae</taxon>
        <taxon>Symplocastrum</taxon>
    </lineage>
</organism>
<protein>
    <submittedName>
        <fullName evidence="1">Uncharacterized protein</fullName>
    </submittedName>
</protein>
<evidence type="ECO:0000313" key="1">
    <source>
        <dbReference type="EMBL" id="MBW4548732.1"/>
    </source>
</evidence>
<comment type="caution">
    <text evidence="1">The sequence shown here is derived from an EMBL/GenBank/DDBJ whole genome shotgun (WGS) entry which is preliminary data.</text>
</comment>
<name>A0A951PTL3_9CYAN</name>
<proteinExistence type="predicted"/>
<evidence type="ECO:0000313" key="2">
    <source>
        <dbReference type="Proteomes" id="UP000753908"/>
    </source>
</evidence>
<reference evidence="1" key="2">
    <citation type="journal article" date="2022" name="Microbiol. Resour. Announc.">
        <title>Metagenome Sequencing to Explore Phylogenomics of Terrestrial Cyanobacteria.</title>
        <authorList>
            <person name="Ward R.D."/>
            <person name="Stajich J.E."/>
            <person name="Johansen J.R."/>
            <person name="Huntemann M."/>
            <person name="Clum A."/>
            <person name="Foster B."/>
            <person name="Foster B."/>
            <person name="Roux S."/>
            <person name="Palaniappan K."/>
            <person name="Varghese N."/>
            <person name="Mukherjee S."/>
            <person name="Reddy T.B.K."/>
            <person name="Daum C."/>
            <person name="Copeland A."/>
            <person name="Chen I.A."/>
            <person name="Ivanova N.N."/>
            <person name="Kyrpides N.C."/>
            <person name="Shapiro N."/>
            <person name="Eloe-Fadrosh E.A."/>
            <person name="Pietrasiak N."/>
        </authorList>
    </citation>
    <scope>NUCLEOTIDE SEQUENCE</scope>
    <source>
        <strain evidence="1">CPER-KK1</strain>
    </source>
</reference>